<dbReference type="Gene3D" id="1.25.40.10">
    <property type="entry name" value="Tetratricopeptide repeat domain"/>
    <property type="match status" value="2"/>
</dbReference>
<evidence type="ECO:0000313" key="1">
    <source>
        <dbReference type="EMBL" id="KAJ7735339.1"/>
    </source>
</evidence>
<dbReference type="Proteomes" id="UP001215598">
    <property type="component" value="Unassembled WGS sequence"/>
</dbReference>
<dbReference type="InterPro" id="IPR053137">
    <property type="entry name" value="NLR-like"/>
</dbReference>
<organism evidence="1 2">
    <name type="scientific">Mycena metata</name>
    <dbReference type="NCBI Taxonomy" id="1033252"/>
    <lineage>
        <taxon>Eukaryota</taxon>
        <taxon>Fungi</taxon>
        <taxon>Dikarya</taxon>
        <taxon>Basidiomycota</taxon>
        <taxon>Agaricomycotina</taxon>
        <taxon>Agaricomycetes</taxon>
        <taxon>Agaricomycetidae</taxon>
        <taxon>Agaricales</taxon>
        <taxon>Marasmiineae</taxon>
        <taxon>Mycenaceae</taxon>
        <taxon>Mycena</taxon>
    </lineage>
</organism>
<dbReference type="InterPro" id="IPR011990">
    <property type="entry name" value="TPR-like_helical_dom_sf"/>
</dbReference>
<accession>A0AAD7I555</accession>
<dbReference type="PANTHER" id="PTHR46082:SF6">
    <property type="entry name" value="AAA+ ATPASE DOMAIN-CONTAINING PROTEIN-RELATED"/>
    <property type="match status" value="1"/>
</dbReference>
<dbReference type="EMBL" id="JARKIB010000127">
    <property type="protein sequence ID" value="KAJ7735339.1"/>
    <property type="molecule type" value="Genomic_DNA"/>
</dbReference>
<dbReference type="Pfam" id="PF13374">
    <property type="entry name" value="TPR_10"/>
    <property type="match status" value="2"/>
</dbReference>
<protein>
    <recommendedName>
        <fullName evidence="3">Kinesin light chain</fullName>
    </recommendedName>
</protein>
<evidence type="ECO:0008006" key="3">
    <source>
        <dbReference type="Google" id="ProtNLM"/>
    </source>
</evidence>
<reference evidence="1" key="1">
    <citation type="submission" date="2023-03" db="EMBL/GenBank/DDBJ databases">
        <title>Massive genome expansion in bonnet fungi (Mycena s.s.) driven by repeated elements and novel gene families across ecological guilds.</title>
        <authorList>
            <consortium name="Lawrence Berkeley National Laboratory"/>
            <person name="Harder C.B."/>
            <person name="Miyauchi S."/>
            <person name="Viragh M."/>
            <person name="Kuo A."/>
            <person name="Thoen E."/>
            <person name="Andreopoulos B."/>
            <person name="Lu D."/>
            <person name="Skrede I."/>
            <person name="Drula E."/>
            <person name="Henrissat B."/>
            <person name="Morin E."/>
            <person name="Kohler A."/>
            <person name="Barry K."/>
            <person name="LaButti K."/>
            <person name="Morin E."/>
            <person name="Salamov A."/>
            <person name="Lipzen A."/>
            <person name="Mereny Z."/>
            <person name="Hegedus B."/>
            <person name="Baldrian P."/>
            <person name="Stursova M."/>
            <person name="Weitz H."/>
            <person name="Taylor A."/>
            <person name="Grigoriev I.V."/>
            <person name="Nagy L.G."/>
            <person name="Martin F."/>
            <person name="Kauserud H."/>
        </authorList>
    </citation>
    <scope>NUCLEOTIDE SEQUENCE</scope>
    <source>
        <strain evidence="1">CBHHK182m</strain>
    </source>
</reference>
<gene>
    <name evidence="1" type="ORF">B0H16DRAFT_1467180</name>
</gene>
<dbReference type="AlphaFoldDB" id="A0AAD7I555"/>
<dbReference type="SUPFAM" id="SSF48452">
    <property type="entry name" value="TPR-like"/>
    <property type="match status" value="1"/>
</dbReference>
<proteinExistence type="predicted"/>
<keyword evidence="2" id="KW-1185">Reference proteome</keyword>
<dbReference type="PANTHER" id="PTHR46082">
    <property type="entry name" value="ATP/GTP-BINDING PROTEIN-RELATED"/>
    <property type="match status" value="1"/>
</dbReference>
<name>A0AAD7I555_9AGAR</name>
<evidence type="ECO:0000313" key="2">
    <source>
        <dbReference type="Proteomes" id="UP001215598"/>
    </source>
</evidence>
<sequence length="269" mass="29933">MPQCLFSVPSKTALAGVIVHGSSVGTQTSPWQQNDPNQSQEQSELRTLGLRKSDPRQNLQMLMKAILRKLSTLLGKDHPETLTAMGNLAATYSELGHFKEARGLELTAKITLTPCLLWGIFTTHSELGDFVKAKELRLIVLEKQTILRGEDHPETLKAMKNLAMSHSDLGDFEGAKKLEALVLERFTKLLGEDHPKELSPFMCAFSGSAGVLDEWSCCGPWRPPTSIYTSKMMLNGEVEVRFLPTAWGGKNLFCFFSPPRFTQIAIRNK</sequence>
<comment type="caution">
    <text evidence="1">The sequence shown here is derived from an EMBL/GenBank/DDBJ whole genome shotgun (WGS) entry which is preliminary data.</text>
</comment>